<protein>
    <submittedName>
        <fullName evidence="1">Uncharacterized protein</fullName>
    </submittedName>
</protein>
<name>A0A2N9I6V3_FAGSY</name>
<proteinExistence type="predicted"/>
<sequence>MKSKNPDVFPSKKELLEAEMSNSEEARKCISLFMKPKQVLIHRRLQVSILLSISLSICCVDDLLV</sequence>
<reference evidence="1" key="1">
    <citation type="submission" date="2018-02" db="EMBL/GenBank/DDBJ databases">
        <authorList>
            <person name="Cohen D.B."/>
            <person name="Kent A.D."/>
        </authorList>
    </citation>
    <scope>NUCLEOTIDE SEQUENCE</scope>
</reference>
<organism evidence="1">
    <name type="scientific">Fagus sylvatica</name>
    <name type="common">Beechnut</name>
    <dbReference type="NCBI Taxonomy" id="28930"/>
    <lineage>
        <taxon>Eukaryota</taxon>
        <taxon>Viridiplantae</taxon>
        <taxon>Streptophyta</taxon>
        <taxon>Embryophyta</taxon>
        <taxon>Tracheophyta</taxon>
        <taxon>Spermatophyta</taxon>
        <taxon>Magnoliopsida</taxon>
        <taxon>eudicotyledons</taxon>
        <taxon>Gunneridae</taxon>
        <taxon>Pentapetalae</taxon>
        <taxon>rosids</taxon>
        <taxon>fabids</taxon>
        <taxon>Fagales</taxon>
        <taxon>Fagaceae</taxon>
        <taxon>Fagus</taxon>
    </lineage>
</organism>
<dbReference type="AlphaFoldDB" id="A0A2N9I6V3"/>
<accession>A0A2N9I6V3</accession>
<gene>
    <name evidence="1" type="ORF">FSB_LOCUS49618</name>
</gene>
<evidence type="ECO:0000313" key="1">
    <source>
        <dbReference type="EMBL" id="SPD21736.1"/>
    </source>
</evidence>
<dbReference type="EMBL" id="OIVN01005279">
    <property type="protein sequence ID" value="SPD21736.1"/>
    <property type="molecule type" value="Genomic_DNA"/>
</dbReference>